<accession>K7ZLT3</accession>
<keyword evidence="3" id="KW-0547">Nucleotide-binding</keyword>
<dbReference type="GO" id="GO:0016887">
    <property type="term" value="F:ATP hydrolysis activity"/>
    <property type="evidence" value="ECO:0007669"/>
    <property type="project" value="InterPro"/>
</dbReference>
<evidence type="ECO:0000313" key="6">
    <source>
        <dbReference type="EMBL" id="BAM66966.1"/>
    </source>
</evidence>
<proteinExistence type="inferred from homology"/>
<evidence type="ECO:0000256" key="4">
    <source>
        <dbReference type="ARBA" id="ARBA00022840"/>
    </source>
</evidence>
<dbReference type="Pfam" id="PF00005">
    <property type="entry name" value="ABC_tran"/>
    <property type="match status" value="1"/>
</dbReference>
<dbReference type="GO" id="GO:0005524">
    <property type="term" value="F:ATP binding"/>
    <property type="evidence" value="ECO:0007669"/>
    <property type="project" value="UniProtKB-KW"/>
</dbReference>
<dbReference type="InterPro" id="IPR003593">
    <property type="entry name" value="AAA+_ATPase"/>
</dbReference>
<dbReference type="EMBL" id="AB684447">
    <property type="protein sequence ID" value="BAM66966.1"/>
    <property type="molecule type" value="Genomic_DNA"/>
</dbReference>
<dbReference type="InterPro" id="IPR017871">
    <property type="entry name" value="ABC_transporter-like_CS"/>
</dbReference>
<dbReference type="InterPro" id="IPR027417">
    <property type="entry name" value="P-loop_NTPase"/>
</dbReference>
<feature type="domain" description="ABC transporter" evidence="5">
    <location>
        <begin position="1"/>
        <end position="197"/>
    </location>
</feature>
<evidence type="ECO:0000256" key="1">
    <source>
        <dbReference type="ARBA" id="ARBA00005417"/>
    </source>
</evidence>
<reference evidence="6" key="1">
    <citation type="submission" date="2011-11" db="EMBL/GenBank/DDBJ databases">
        <title>Genetic requirement for the production and self-immunity of lacticin Q, a leaderless bacteriocin exhibiting an intracellular toxicity.</title>
        <authorList>
            <person name="Iwatani S."/>
            <person name="Yoneyama F."/>
            <person name="Miyashita S."/>
            <person name="Zendo T."/>
            <person name="Nakayama J."/>
            <person name="Sonomoto K."/>
        </authorList>
    </citation>
    <scope>NUCLEOTIDE SEQUENCE</scope>
    <source>
        <strain evidence="6">QU 5</strain>
    </source>
</reference>
<reference evidence="7" key="2">
    <citation type="journal article" date="2012" name="Microbiology">
        <title>Identification of the genes involved in the secretion and self-immunity of lacticin Q, an unmodified leaderless bacteriocin from Lactococcus lactis QU 5.</title>
        <authorList>
            <person name="Iwatani S."/>
            <person name="Yoneyama F."/>
            <person name="Miyashita S."/>
            <person name="Zendo T."/>
            <person name="Nakayama J."/>
            <person name="Sonomoto K."/>
        </authorList>
    </citation>
    <scope>NUCLEOTIDE SEQUENCE</scope>
    <source>
        <strain evidence="7">QU 5</strain>
    </source>
</reference>
<dbReference type="EMBL" id="AB712393">
    <property type="protein sequence ID" value="BAM66978.1"/>
    <property type="molecule type" value="Genomic_DNA"/>
</dbReference>
<dbReference type="PANTHER" id="PTHR43335:SF4">
    <property type="entry name" value="ABC TRANSPORTER, ATP-BINDING PROTEIN"/>
    <property type="match status" value="1"/>
</dbReference>
<dbReference type="PANTHER" id="PTHR43335">
    <property type="entry name" value="ABC TRANSPORTER, ATP-BINDING PROTEIN"/>
    <property type="match status" value="1"/>
</dbReference>
<dbReference type="SUPFAM" id="SSF52540">
    <property type="entry name" value="P-loop containing nucleoside triphosphate hydrolases"/>
    <property type="match status" value="1"/>
</dbReference>
<sequence>MDILPGKITSLVGLNGAGKSTLISLIMNFKEKDSGEVKRTTVSVMPDAETMIEDMTGEQFLKFISKLKKISKEQINLIYDLADSLFIKNDLKKKIKSYSFGMKKKISFIQAYIGEFDSYIFDEPTSGVDIESARIMMNHLINLKKRGKAILLTSHNIDEVQEFSDYIFLLKHGEIVRKGTIEEIINKEEKPIYSLKLNISNFTELVEKYCSGVEYIVADNEVEIYSNDLLKLNKIMVEMIKAGGLVISFGKEQRKLKDVIFVNE</sequence>
<dbReference type="AlphaFoldDB" id="K7ZLT3"/>
<evidence type="ECO:0000313" key="7">
    <source>
        <dbReference type="EMBL" id="BAM66978.1"/>
    </source>
</evidence>
<evidence type="ECO:0000256" key="3">
    <source>
        <dbReference type="ARBA" id="ARBA00022741"/>
    </source>
</evidence>
<dbReference type="Gene3D" id="3.40.50.300">
    <property type="entry name" value="P-loop containing nucleotide triphosphate hydrolases"/>
    <property type="match status" value="1"/>
</dbReference>
<dbReference type="InterPro" id="IPR003439">
    <property type="entry name" value="ABC_transporter-like_ATP-bd"/>
</dbReference>
<organism evidence="7">
    <name type="scientific">Lactococcus lactis</name>
    <dbReference type="NCBI Taxonomy" id="1358"/>
    <lineage>
        <taxon>Bacteria</taxon>
        <taxon>Bacillati</taxon>
        <taxon>Bacillota</taxon>
        <taxon>Bacilli</taxon>
        <taxon>Lactobacillales</taxon>
        <taxon>Streptococcaceae</taxon>
        <taxon>Lactococcus</taxon>
    </lineage>
</organism>
<evidence type="ECO:0000256" key="2">
    <source>
        <dbReference type="ARBA" id="ARBA00022448"/>
    </source>
</evidence>
<evidence type="ECO:0000259" key="5">
    <source>
        <dbReference type="PROSITE" id="PS50893"/>
    </source>
</evidence>
<keyword evidence="2" id="KW-0813">Transport</keyword>
<dbReference type="PROSITE" id="PS50893">
    <property type="entry name" value="ABC_TRANSPORTER_2"/>
    <property type="match status" value="1"/>
</dbReference>
<name>K7ZLT3_9LACT</name>
<keyword evidence="4 7" id="KW-0067">ATP-binding</keyword>
<protein>
    <submittedName>
        <fullName evidence="6 7">ABC transporter, ATP-binding protein</fullName>
    </submittedName>
</protein>
<comment type="similarity">
    <text evidence="1">Belongs to the ABC transporter superfamily.</text>
</comment>
<dbReference type="SMART" id="SM00382">
    <property type="entry name" value="AAA"/>
    <property type="match status" value="1"/>
</dbReference>
<dbReference type="PROSITE" id="PS00211">
    <property type="entry name" value="ABC_TRANSPORTER_1"/>
    <property type="match status" value="1"/>
</dbReference>